<keyword evidence="2" id="KW-1185">Reference proteome</keyword>
<reference evidence="1 2" key="1">
    <citation type="submission" date="2024-01" db="EMBL/GenBank/DDBJ databases">
        <title>The genome of the rayed Mediterranean limpet Patella caerulea (Linnaeus, 1758).</title>
        <authorList>
            <person name="Anh-Thu Weber A."/>
            <person name="Halstead-Nussloch G."/>
        </authorList>
    </citation>
    <scope>NUCLEOTIDE SEQUENCE [LARGE SCALE GENOMIC DNA]</scope>
    <source>
        <strain evidence="1">AATW-2023a</strain>
        <tissue evidence="1">Whole specimen</tissue>
    </source>
</reference>
<dbReference type="Proteomes" id="UP001347796">
    <property type="component" value="Unassembled WGS sequence"/>
</dbReference>
<evidence type="ECO:0000313" key="2">
    <source>
        <dbReference type="Proteomes" id="UP001347796"/>
    </source>
</evidence>
<dbReference type="AlphaFoldDB" id="A0AAN8JPU4"/>
<evidence type="ECO:0000313" key="1">
    <source>
        <dbReference type="EMBL" id="KAK6182387.1"/>
    </source>
</evidence>
<comment type="caution">
    <text evidence="1">The sequence shown here is derived from an EMBL/GenBank/DDBJ whole genome shotgun (WGS) entry which is preliminary data.</text>
</comment>
<sequence length="243" mass="27270">MGSSKTKPMADIEDRESLAGSDNIKPVYRRFFFSKNSVADIVDGRDVPSCTKYTHTGEKNKGMLGSKENSISARFKSTNSRKRTGHGLFEASKSRALLFGYTCLPEIPKSQIPKKNLKSPGRKALLTQPCDLVHENVVQRRKDCPVTCRSSIDGSWRGRVQSNSAIWRSLRNKWGRLKPRKKHTESFPVLTRGVNDITNADPNSQKALTLTYLVVQTSYGFSTVKTSPRTDCDESIFHQKTVL</sequence>
<dbReference type="EMBL" id="JAZGQO010000007">
    <property type="protein sequence ID" value="KAK6182387.1"/>
    <property type="molecule type" value="Genomic_DNA"/>
</dbReference>
<organism evidence="1 2">
    <name type="scientific">Patella caerulea</name>
    <name type="common">Rayed Mediterranean limpet</name>
    <dbReference type="NCBI Taxonomy" id="87958"/>
    <lineage>
        <taxon>Eukaryota</taxon>
        <taxon>Metazoa</taxon>
        <taxon>Spiralia</taxon>
        <taxon>Lophotrochozoa</taxon>
        <taxon>Mollusca</taxon>
        <taxon>Gastropoda</taxon>
        <taxon>Patellogastropoda</taxon>
        <taxon>Patelloidea</taxon>
        <taxon>Patellidae</taxon>
        <taxon>Patella</taxon>
    </lineage>
</organism>
<protein>
    <submittedName>
        <fullName evidence="1">Uncharacterized protein</fullName>
    </submittedName>
</protein>
<name>A0AAN8JPU4_PATCE</name>
<accession>A0AAN8JPU4</accession>
<gene>
    <name evidence="1" type="ORF">SNE40_010091</name>
</gene>
<proteinExistence type="predicted"/>